<name>A0ABN7A7W1_9HEMI</name>
<feature type="region of interest" description="Disordered" evidence="12">
    <location>
        <begin position="105"/>
        <end position="227"/>
    </location>
</feature>
<evidence type="ECO:0000256" key="9">
    <source>
        <dbReference type="PROSITE-ProRule" id="PRU00042"/>
    </source>
</evidence>
<feature type="binding site" evidence="10">
    <location>
        <position position="11"/>
    </location>
    <ligand>
        <name>Zn(2+)</name>
        <dbReference type="ChEBI" id="CHEBI:29105"/>
    </ligand>
</feature>
<dbReference type="PANTHER" id="PTHR47772">
    <property type="entry name" value="ZINC FINGER PROTEIN 200"/>
    <property type="match status" value="1"/>
</dbReference>
<dbReference type="SMART" id="SM00355">
    <property type="entry name" value="ZnF_C2H2"/>
    <property type="match status" value="13"/>
</dbReference>
<evidence type="ECO:0000256" key="5">
    <source>
        <dbReference type="ARBA" id="ARBA00022833"/>
    </source>
</evidence>
<feature type="domain" description="C2H2-type" evidence="13">
    <location>
        <begin position="276"/>
        <end position="303"/>
    </location>
</feature>
<feature type="domain" description="C2H2-type" evidence="13">
    <location>
        <begin position="505"/>
        <end position="533"/>
    </location>
</feature>
<dbReference type="PANTHER" id="PTHR47772:SF12">
    <property type="entry name" value="RB-ASSOCIATED KRAB ZINC FINGER-RELATED"/>
    <property type="match status" value="1"/>
</dbReference>
<evidence type="ECO:0000313" key="15">
    <source>
        <dbReference type="EMBL" id="BES88377.1"/>
    </source>
</evidence>
<feature type="domain" description="ZAD" evidence="14">
    <location>
        <begin position="9"/>
        <end position="90"/>
    </location>
</feature>
<evidence type="ECO:0000256" key="2">
    <source>
        <dbReference type="ARBA" id="ARBA00022723"/>
    </source>
</evidence>
<feature type="compositionally biased region" description="Acidic residues" evidence="12">
    <location>
        <begin position="151"/>
        <end position="183"/>
    </location>
</feature>
<feature type="binding site" evidence="10">
    <location>
        <position position="14"/>
    </location>
    <ligand>
        <name>Zn(2+)</name>
        <dbReference type="ChEBI" id="CHEBI:29105"/>
    </ligand>
</feature>
<feature type="domain" description="C2H2-type" evidence="13">
    <location>
        <begin position="306"/>
        <end position="333"/>
    </location>
</feature>
<evidence type="ECO:0000256" key="10">
    <source>
        <dbReference type="PROSITE-ProRule" id="PRU01263"/>
    </source>
</evidence>
<feature type="domain" description="C2H2-type" evidence="13">
    <location>
        <begin position="392"/>
        <end position="419"/>
    </location>
</feature>
<evidence type="ECO:0000256" key="11">
    <source>
        <dbReference type="SAM" id="Coils"/>
    </source>
</evidence>
<feature type="domain" description="C2H2-type" evidence="13">
    <location>
        <begin position="590"/>
        <end position="619"/>
    </location>
</feature>
<dbReference type="PROSITE" id="PS50157">
    <property type="entry name" value="ZINC_FINGER_C2H2_2"/>
    <property type="match status" value="12"/>
</dbReference>
<dbReference type="InterPro" id="IPR036236">
    <property type="entry name" value="Znf_C2H2_sf"/>
</dbReference>
<feature type="coiled-coil region" evidence="11">
    <location>
        <begin position="66"/>
        <end position="93"/>
    </location>
</feature>
<protein>
    <submittedName>
        <fullName evidence="15">ZnF_C2H2</fullName>
    </submittedName>
</protein>
<keyword evidence="3" id="KW-0677">Repeat</keyword>
<evidence type="ECO:0000256" key="12">
    <source>
        <dbReference type="SAM" id="MobiDB-lite"/>
    </source>
</evidence>
<feature type="domain" description="C2H2-type" evidence="13">
    <location>
        <begin position="562"/>
        <end position="589"/>
    </location>
</feature>
<evidence type="ECO:0000256" key="4">
    <source>
        <dbReference type="ARBA" id="ARBA00022771"/>
    </source>
</evidence>
<evidence type="ECO:0000256" key="7">
    <source>
        <dbReference type="ARBA" id="ARBA00023163"/>
    </source>
</evidence>
<feature type="domain" description="C2H2-type" evidence="13">
    <location>
        <begin position="448"/>
        <end position="475"/>
    </location>
</feature>
<reference evidence="15 16" key="1">
    <citation type="submission" date="2023-09" db="EMBL/GenBank/DDBJ databases">
        <title>Nesidiocoris tenuis whole genome shotgun sequence.</title>
        <authorList>
            <person name="Shibata T."/>
            <person name="Shimoda M."/>
            <person name="Kobayashi T."/>
            <person name="Uehara T."/>
        </authorList>
    </citation>
    <scope>NUCLEOTIDE SEQUENCE [LARGE SCALE GENOMIC DNA]</scope>
    <source>
        <strain evidence="15 16">Japan</strain>
    </source>
</reference>
<keyword evidence="7" id="KW-0804">Transcription</keyword>
<dbReference type="Proteomes" id="UP001307889">
    <property type="component" value="Chromosome 1"/>
</dbReference>
<dbReference type="EMBL" id="AP028909">
    <property type="protein sequence ID" value="BES88377.1"/>
    <property type="molecule type" value="Genomic_DNA"/>
</dbReference>
<evidence type="ECO:0000259" key="14">
    <source>
        <dbReference type="PROSITE" id="PS51915"/>
    </source>
</evidence>
<evidence type="ECO:0000256" key="6">
    <source>
        <dbReference type="ARBA" id="ARBA00023015"/>
    </source>
</evidence>
<keyword evidence="8" id="KW-0539">Nucleus</keyword>
<dbReference type="PROSITE" id="PS00028">
    <property type="entry name" value="ZINC_FINGER_C2H2_1"/>
    <property type="match status" value="12"/>
</dbReference>
<dbReference type="InterPro" id="IPR050636">
    <property type="entry name" value="C2H2-ZF_domain-containing"/>
</dbReference>
<dbReference type="Gene3D" id="3.30.160.60">
    <property type="entry name" value="Classic Zinc Finger"/>
    <property type="match status" value="11"/>
</dbReference>
<feature type="domain" description="C2H2-type" evidence="13">
    <location>
        <begin position="335"/>
        <end position="362"/>
    </location>
</feature>
<evidence type="ECO:0000256" key="3">
    <source>
        <dbReference type="ARBA" id="ARBA00022737"/>
    </source>
</evidence>
<dbReference type="InterPro" id="IPR012934">
    <property type="entry name" value="Znf_AD"/>
</dbReference>
<evidence type="ECO:0000259" key="13">
    <source>
        <dbReference type="PROSITE" id="PS50157"/>
    </source>
</evidence>
<feature type="binding site" evidence="10">
    <location>
        <position position="63"/>
    </location>
    <ligand>
        <name>Zn(2+)</name>
        <dbReference type="ChEBI" id="CHEBI:29105"/>
    </ligand>
</feature>
<keyword evidence="4 9" id="KW-0863">Zinc-finger</keyword>
<evidence type="ECO:0000313" key="16">
    <source>
        <dbReference type="Proteomes" id="UP001307889"/>
    </source>
</evidence>
<proteinExistence type="predicted"/>
<dbReference type="InterPro" id="IPR013087">
    <property type="entry name" value="Znf_C2H2_type"/>
</dbReference>
<dbReference type="SUPFAM" id="SSF57667">
    <property type="entry name" value="beta-beta-alpha zinc fingers"/>
    <property type="match status" value="7"/>
</dbReference>
<keyword evidence="11" id="KW-0175">Coiled coil</keyword>
<organism evidence="15 16">
    <name type="scientific">Nesidiocoris tenuis</name>
    <dbReference type="NCBI Taxonomy" id="355587"/>
    <lineage>
        <taxon>Eukaryota</taxon>
        <taxon>Metazoa</taxon>
        <taxon>Ecdysozoa</taxon>
        <taxon>Arthropoda</taxon>
        <taxon>Hexapoda</taxon>
        <taxon>Insecta</taxon>
        <taxon>Pterygota</taxon>
        <taxon>Neoptera</taxon>
        <taxon>Paraneoptera</taxon>
        <taxon>Hemiptera</taxon>
        <taxon>Heteroptera</taxon>
        <taxon>Panheteroptera</taxon>
        <taxon>Cimicomorpha</taxon>
        <taxon>Miridae</taxon>
        <taxon>Dicyphina</taxon>
        <taxon>Nesidiocoris</taxon>
    </lineage>
</organism>
<dbReference type="Pfam" id="PF00096">
    <property type="entry name" value="zf-C2H2"/>
    <property type="match status" value="10"/>
</dbReference>
<evidence type="ECO:0000256" key="8">
    <source>
        <dbReference type="ARBA" id="ARBA00023242"/>
    </source>
</evidence>
<comment type="subcellular location">
    <subcellularLocation>
        <location evidence="1">Nucleus</location>
    </subcellularLocation>
</comment>
<feature type="compositionally biased region" description="Basic and acidic residues" evidence="12">
    <location>
        <begin position="136"/>
        <end position="150"/>
    </location>
</feature>
<dbReference type="PROSITE" id="PS51915">
    <property type="entry name" value="ZAD"/>
    <property type="match status" value="1"/>
</dbReference>
<feature type="domain" description="C2H2-type" evidence="13">
    <location>
        <begin position="420"/>
        <end position="447"/>
    </location>
</feature>
<sequence length="779" mass="88286">MTADAEKNSVCMICNASIGVSTRNNCPIFQLNVTTSEQPVANILSVVLGLEVKKDAVHSEIICKKCYKLCNQVDELQERLAEVKMELNSYYQKTLRKMEGLEDDDHEVLGPEPAPPKPTPVAAQPAKRGPGRPRKARQEDETPSKPKATSEEIEVSDDDDDDDDAMDEDYVGVGLDDENDEDYVPNSASKGKKSSDSVGIKSEKFDDSEDSDEKSSPGNRKKANKRPETLNIIPAMIVSRNNGIYTCLLCSADDNIRGDARNITNHMKTEHNIRLYICDMCGMEFLKRSEMSAHFDKHVSTEEGSFTCEICHRVFSNLRLYRVHKRMHLPQNKNHVCEQCGKAFLSRATLEEHMNKHTGNRPYQCGECGKDFASKYSAKSHEKTHQDRPRPHKCTQCSKTFITESNLIQHEKTHTTSKTYPCHVCGKAFSSPRNLEVHCVIHSGYKPYICRICNKAFARKAEIRDHERTHTGEKPYQCEFCGATFGQRSNLQSHKRATHYDDKRYQCIECGKAFKRRRLLDYHIKAAHTGERPYKCQICSATFIYPEHFKKHRRIHTGEKPYLCEVCGKAFNSRDNRNAHRFVHSDKKPYECLVCGMGFMRKPQLYNHMQTQGHINDTIVVNQPRLTTDEEFMSQEHEAQMEMIIGEGQDKWTTEQVIDEGGELIASHEGGGQPKMYIRELRNKDEAVDEGQYTEEVGHLIIDGQVQFADGETLELDGNETLVEGTPIVVPGHGTEFTVEATEGTTVETPNGPVRLVHISLPESADPNQQGAWFNIVPH</sequence>
<keyword evidence="6" id="KW-0805">Transcription regulation</keyword>
<feature type="domain" description="C2H2-type" evidence="13">
    <location>
        <begin position="476"/>
        <end position="504"/>
    </location>
</feature>
<feature type="domain" description="C2H2-type" evidence="13">
    <location>
        <begin position="534"/>
        <end position="561"/>
    </location>
</feature>
<evidence type="ECO:0000256" key="1">
    <source>
        <dbReference type="ARBA" id="ARBA00004123"/>
    </source>
</evidence>
<keyword evidence="5 10" id="KW-0862">Zinc</keyword>
<keyword evidence="2 10" id="KW-0479">Metal-binding</keyword>
<feature type="domain" description="C2H2-type" evidence="13">
    <location>
        <begin position="363"/>
        <end position="390"/>
    </location>
</feature>
<accession>A0ABN7A7W1</accession>
<gene>
    <name evidence="15" type="ORF">NTJ_01183</name>
</gene>
<keyword evidence="16" id="KW-1185">Reference proteome</keyword>
<feature type="binding site" evidence="10">
    <location>
        <position position="66"/>
    </location>
    <ligand>
        <name>Zn(2+)</name>
        <dbReference type="ChEBI" id="CHEBI:29105"/>
    </ligand>
</feature>